<feature type="compositionally biased region" description="Acidic residues" evidence="1">
    <location>
        <begin position="44"/>
        <end position="57"/>
    </location>
</feature>
<proteinExistence type="predicted"/>
<dbReference type="Proteomes" id="UP000182192">
    <property type="component" value="Unassembled WGS sequence"/>
</dbReference>
<accession>A0A1I1LWQ3</accession>
<organism evidence="2 3">
    <name type="scientific">Ruminococcus albus</name>
    <dbReference type="NCBI Taxonomy" id="1264"/>
    <lineage>
        <taxon>Bacteria</taxon>
        <taxon>Bacillati</taxon>
        <taxon>Bacillota</taxon>
        <taxon>Clostridia</taxon>
        <taxon>Eubacteriales</taxon>
        <taxon>Oscillospiraceae</taxon>
        <taxon>Ruminococcus</taxon>
    </lineage>
</organism>
<evidence type="ECO:0000256" key="1">
    <source>
        <dbReference type="SAM" id="MobiDB-lite"/>
    </source>
</evidence>
<name>A0A1I1LWQ3_RUMAL</name>
<dbReference type="EMBL" id="FOKQ01000019">
    <property type="protein sequence ID" value="SFC74753.1"/>
    <property type="molecule type" value="Genomic_DNA"/>
</dbReference>
<dbReference type="PROSITE" id="PS51257">
    <property type="entry name" value="PROKAR_LIPOPROTEIN"/>
    <property type="match status" value="1"/>
</dbReference>
<feature type="compositionally biased region" description="Polar residues" evidence="1">
    <location>
        <begin position="63"/>
        <end position="74"/>
    </location>
</feature>
<dbReference type="RefSeq" id="WP_074961969.1">
    <property type="nucleotide sequence ID" value="NZ_FOKQ01000019.1"/>
</dbReference>
<reference evidence="2 3" key="1">
    <citation type="submission" date="2016-10" db="EMBL/GenBank/DDBJ databases">
        <authorList>
            <person name="de Groot N.N."/>
        </authorList>
    </citation>
    <scope>NUCLEOTIDE SEQUENCE [LARGE SCALE GENOMIC DNA]</scope>
    <source>
        <strain evidence="2 3">AR67</strain>
    </source>
</reference>
<evidence type="ECO:0000313" key="3">
    <source>
        <dbReference type="Proteomes" id="UP000182192"/>
    </source>
</evidence>
<sequence>MKFTYLFAVTAALILAGCGSFTERPADSDPASGDLKSQAATDAENSESDVSSEDAAESGEVISESSIADSNSEASESRGDTPDESIADGKVGLFTGGLDDDGRGDDEEHFGLETGFAPGIWWSFCDSGDMYYEFATDGTGMRVYQADGFKEGFTYEMDDGCAVFSFAGNAGGTSEKTRAKAEERGGDAVLTFEDDNHTEELVYMGNIGFDEFTFFNNNELEEMAREYYKQHNDTGYVPEFCDILKPEENNDIVIRLFDIVGNNTSTANWYYIDRFTGKGKDMMDNEIDLTTVLKG</sequence>
<protein>
    <submittedName>
        <fullName evidence="2">Uncharacterized protein</fullName>
    </submittedName>
</protein>
<gene>
    <name evidence="2" type="ORF">SAMN02910406_02318</name>
</gene>
<feature type="region of interest" description="Disordered" evidence="1">
    <location>
        <begin position="22"/>
        <end position="110"/>
    </location>
</feature>
<dbReference type="AlphaFoldDB" id="A0A1I1LWQ3"/>
<feature type="compositionally biased region" description="Acidic residues" evidence="1">
    <location>
        <begin position="98"/>
        <end position="108"/>
    </location>
</feature>
<evidence type="ECO:0000313" key="2">
    <source>
        <dbReference type="EMBL" id="SFC74753.1"/>
    </source>
</evidence>
<dbReference type="OrthoDB" id="2020009at2"/>